<organism evidence="1 2">
    <name type="scientific">Streptomyces atratus</name>
    <dbReference type="NCBI Taxonomy" id="1893"/>
    <lineage>
        <taxon>Bacteria</taxon>
        <taxon>Bacillati</taxon>
        <taxon>Actinomycetota</taxon>
        <taxon>Actinomycetes</taxon>
        <taxon>Kitasatosporales</taxon>
        <taxon>Streptomycetaceae</taxon>
        <taxon>Streptomyces</taxon>
    </lineage>
</organism>
<gene>
    <name evidence="1" type="ORF">SAMN02787144_103064</name>
</gene>
<dbReference type="EMBL" id="FPJO01000030">
    <property type="protein sequence ID" value="SFY42489.1"/>
    <property type="molecule type" value="Genomic_DNA"/>
</dbReference>
<evidence type="ECO:0000313" key="1">
    <source>
        <dbReference type="EMBL" id="SFY42489.1"/>
    </source>
</evidence>
<protein>
    <submittedName>
        <fullName evidence="1">Immunity protein 49</fullName>
    </submittedName>
</protein>
<dbReference type="Proteomes" id="UP000181909">
    <property type="component" value="Unassembled WGS sequence"/>
</dbReference>
<accession>A0A1K2F438</accession>
<dbReference type="RefSeq" id="WP_072488863.1">
    <property type="nucleotide sequence ID" value="NZ_CP108276.1"/>
</dbReference>
<dbReference type="InterPro" id="IPR029074">
    <property type="entry name" value="Imm49"/>
</dbReference>
<dbReference type="Pfam" id="PF15575">
    <property type="entry name" value="Imm49"/>
    <property type="match status" value="1"/>
</dbReference>
<reference evidence="1 2" key="1">
    <citation type="submission" date="2016-11" db="EMBL/GenBank/DDBJ databases">
        <authorList>
            <person name="Jaros S."/>
            <person name="Januszkiewicz K."/>
            <person name="Wedrychowicz H."/>
        </authorList>
    </citation>
    <scope>NUCLEOTIDE SEQUENCE [LARGE SCALE GENOMIC DNA]</scope>
    <source>
        <strain evidence="1 2">OK807</strain>
    </source>
</reference>
<dbReference type="OrthoDB" id="3476420at2"/>
<dbReference type="AlphaFoldDB" id="A0A1K2F438"/>
<proteinExistence type="predicted"/>
<name>A0A1K2F438_STRAR</name>
<evidence type="ECO:0000313" key="2">
    <source>
        <dbReference type="Proteomes" id="UP000181909"/>
    </source>
</evidence>
<sequence>MTESFIRHALPGGPDAESFAEQLSERVTRRIDRAEESADMIDFAFSTAVMALNAHCVVDPRAANAETWEAAVNAMQLGSALFAVTGTSEGTIECRVDRKLRTLPAVGPLSAADAGNWLTAFWLAVICREQQRMTQLCEIPLERLHASEGAYDEYIYHWVDALQTYWLRRPGLVEKLTAAIEMSDPSVARIAPLDLLQGQLYPPINLFYHFVTRNTEGFTPALIETLKLHHAYWTLTEERTTDIDGSIALGPLAIACLAYDGKFPIGVESEYLPKHLLQHSWLGEFPT</sequence>